<feature type="compositionally biased region" description="Low complexity" evidence="2">
    <location>
        <begin position="429"/>
        <end position="443"/>
    </location>
</feature>
<feature type="compositionally biased region" description="Basic and acidic residues" evidence="2">
    <location>
        <begin position="406"/>
        <end position="415"/>
    </location>
</feature>
<evidence type="ECO:0000313" key="5">
    <source>
        <dbReference type="Proteomes" id="UP000053240"/>
    </source>
</evidence>
<feature type="compositionally biased region" description="Basic and acidic residues" evidence="2">
    <location>
        <begin position="254"/>
        <end position="275"/>
    </location>
</feature>
<evidence type="ECO:0000313" key="4">
    <source>
        <dbReference type="EMBL" id="KPJ06417.1"/>
    </source>
</evidence>
<evidence type="ECO:0000256" key="1">
    <source>
        <dbReference type="SAM" id="Coils"/>
    </source>
</evidence>
<evidence type="ECO:0000256" key="2">
    <source>
        <dbReference type="SAM" id="MobiDB-lite"/>
    </source>
</evidence>
<dbReference type="InParanoid" id="A0A194QLK7"/>
<feature type="compositionally biased region" description="Low complexity" evidence="2">
    <location>
        <begin position="549"/>
        <end position="564"/>
    </location>
</feature>
<feature type="compositionally biased region" description="Polar residues" evidence="2">
    <location>
        <begin position="1313"/>
        <end position="1329"/>
    </location>
</feature>
<feature type="compositionally biased region" description="Basic and acidic residues" evidence="2">
    <location>
        <begin position="1441"/>
        <end position="1468"/>
    </location>
</feature>
<dbReference type="GO" id="GO:0005829">
    <property type="term" value="C:cytosol"/>
    <property type="evidence" value="ECO:0007669"/>
    <property type="project" value="TreeGrafter"/>
</dbReference>
<feature type="region of interest" description="Disordered" evidence="2">
    <location>
        <begin position="1"/>
        <end position="92"/>
    </location>
</feature>
<feature type="compositionally biased region" description="Basic and acidic residues" evidence="2">
    <location>
        <begin position="1624"/>
        <end position="1637"/>
    </location>
</feature>
<feature type="region of interest" description="Disordered" evidence="2">
    <location>
        <begin position="1603"/>
        <end position="1653"/>
    </location>
</feature>
<feature type="compositionally biased region" description="Low complexity" evidence="2">
    <location>
        <begin position="22"/>
        <end position="37"/>
    </location>
</feature>
<dbReference type="FunCoup" id="A0A194QLK7">
    <property type="interactions" value="727"/>
</dbReference>
<reference evidence="4 5" key="1">
    <citation type="journal article" date="2015" name="Nat. Commun.">
        <title>Outbred genome sequencing and CRISPR/Cas9 gene editing in butterflies.</title>
        <authorList>
            <person name="Li X."/>
            <person name="Fan D."/>
            <person name="Zhang W."/>
            <person name="Liu G."/>
            <person name="Zhang L."/>
            <person name="Zhao L."/>
            <person name="Fang X."/>
            <person name="Chen L."/>
            <person name="Dong Y."/>
            <person name="Chen Y."/>
            <person name="Ding Y."/>
            <person name="Zhao R."/>
            <person name="Feng M."/>
            <person name="Zhu Y."/>
            <person name="Feng Y."/>
            <person name="Jiang X."/>
            <person name="Zhu D."/>
            <person name="Xiang H."/>
            <person name="Feng X."/>
            <person name="Li S."/>
            <person name="Wang J."/>
            <person name="Zhang G."/>
            <person name="Kronforst M.R."/>
            <person name="Wang W."/>
        </authorList>
    </citation>
    <scope>NUCLEOTIDE SEQUENCE [LARGE SCALE GENOMIC DNA]</scope>
    <source>
        <strain evidence="4">Ya'a_city_454_Pm</strain>
        <tissue evidence="4">Whole body</tissue>
    </source>
</reference>
<organism evidence="4 5">
    <name type="scientific">Papilio machaon</name>
    <name type="common">Old World swallowtail butterfly</name>
    <dbReference type="NCBI Taxonomy" id="76193"/>
    <lineage>
        <taxon>Eukaryota</taxon>
        <taxon>Metazoa</taxon>
        <taxon>Ecdysozoa</taxon>
        <taxon>Arthropoda</taxon>
        <taxon>Hexapoda</taxon>
        <taxon>Insecta</taxon>
        <taxon>Pterygota</taxon>
        <taxon>Neoptera</taxon>
        <taxon>Endopterygota</taxon>
        <taxon>Lepidoptera</taxon>
        <taxon>Glossata</taxon>
        <taxon>Ditrysia</taxon>
        <taxon>Papilionoidea</taxon>
        <taxon>Papilionidae</taxon>
        <taxon>Papilioninae</taxon>
        <taxon>Papilio</taxon>
    </lineage>
</organism>
<feature type="region of interest" description="Disordered" evidence="2">
    <location>
        <begin position="145"/>
        <end position="300"/>
    </location>
</feature>
<dbReference type="InterPro" id="IPR051640">
    <property type="entry name" value="GRB10-interact_GYF"/>
</dbReference>
<dbReference type="Pfam" id="PF02213">
    <property type="entry name" value="GYF"/>
    <property type="match status" value="1"/>
</dbReference>
<feature type="compositionally biased region" description="Basic residues" evidence="2">
    <location>
        <begin position="1347"/>
        <end position="1360"/>
    </location>
</feature>
<dbReference type="Gene3D" id="3.30.1490.40">
    <property type="match status" value="1"/>
</dbReference>
<feature type="compositionally biased region" description="Basic and acidic residues" evidence="2">
    <location>
        <begin position="228"/>
        <end position="237"/>
    </location>
</feature>
<keyword evidence="1" id="KW-0175">Coiled coil</keyword>
<feature type="region of interest" description="Disordered" evidence="2">
    <location>
        <begin position="548"/>
        <end position="579"/>
    </location>
</feature>
<dbReference type="STRING" id="76193.A0A194QLK7"/>
<feature type="compositionally biased region" description="Polar residues" evidence="2">
    <location>
        <begin position="156"/>
        <end position="168"/>
    </location>
</feature>
<protein>
    <submittedName>
        <fullName evidence="4">PERQ amino acid-rich with GYF domain-containing protein CG11148</fullName>
    </submittedName>
</protein>
<dbReference type="InterPro" id="IPR035445">
    <property type="entry name" value="GYF-like_dom_sf"/>
</dbReference>
<feature type="compositionally biased region" description="Polar residues" evidence="2">
    <location>
        <begin position="565"/>
        <end position="579"/>
    </location>
</feature>
<feature type="compositionally biased region" description="Basic and acidic residues" evidence="2">
    <location>
        <begin position="1298"/>
        <end position="1310"/>
    </location>
</feature>
<feature type="domain" description="GYF" evidence="3">
    <location>
        <begin position="982"/>
        <end position="1030"/>
    </location>
</feature>
<keyword evidence="5" id="KW-1185">Reference proteome</keyword>
<feature type="compositionally biased region" description="Polar residues" evidence="2">
    <location>
        <begin position="280"/>
        <end position="297"/>
    </location>
</feature>
<dbReference type="PANTHER" id="PTHR14445:SF36">
    <property type="entry name" value="FI03272P-RELATED"/>
    <property type="match status" value="1"/>
</dbReference>
<gene>
    <name evidence="4" type="ORF">RR48_14156</name>
</gene>
<feature type="compositionally biased region" description="Basic and acidic residues" evidence="2">
    <location>
        <begin position="1361"/>
        <end position="1435"/>
    </location>
</feature>
<feature type="coiled-coil region" evidence="1">
    <location>
        <begin position="1500"/>
        <end position="1527"/>
    </location>
</feature>
<evidence type="ECO:0000259" key="3">
    <source>
        <dbReference type="PROSITE" id="PS50829"/>
    </source>
</evidence>
<name>A0A194QLK7_PAPMA</name>
<dbReference type="SUPFAM" id="SSF55277">
    <property type="entry name" value="GYF domain"/>
    <property type="match status" value="1"/>
</dbReference>
<feature type="region of interest" description="Disordered" evidence="2">
    <location>
        <begin position="382"/>
        <end position="446"/>
    </location>
</feature>
<feature type="region of interest" description="Disordered" evidence="2">
    <location>
        <begin position="1287"/>
        <end position="1486"/>
    </location>
</feature>
<dbReference type="PANTHER" id="PTHR14445">
    <property type="entry name" value="GRB10 INTERACTING GYF PROTEIN"/>
    <property type="match status" value="1"/>
</dbReference>
<feature type="compositionally biased region" description="Polar residues" evidence="2">
    <location>
        <begin position="38"/>
        <end position="73"/>
    </location>
</feature>
<dbReference type="SMART" id="SM00444">
    <property type="entry name" value="GYF"/>
    <property type="match status" value="1"/>
</dbReference>
<dbReference type="InterPro" id="IPR003169">
    <property type="entry name" value="GYF"/>
</dbReference>
<accession>A0A194QLK7</accession>
<feature type="compositionally biased region" description="Low complexity" evidence="2">
    <location>
        <begin position="74"/>
        <end position="92"/>
    </location>
</feature>
<proteinExistence type="predicted"/>
<dbReference type="EMBL" id="KQ461196">
    <property type="protein sequence ID" value="KPJ06417.1"/>
    <property type="molecule type" value="Genomic_DNA"/>
</dbReference>
<dbReference type="Proteomes" id="UP000053240">
    <property type="component" value="Unassembled WGS sequence"/>
</dbReference>
<dbReference type="PROSITE" id="PS50829">
    <property type="entry name" value="GYF"/>
    <property type="match status" value="1"/>
</dbReference>
<sequence>MGDRNNPIKFGPAWMRNFGQISSSGGSANNNQNSTNSRVATTTASKISTAPTSSVTYSGATNTQAQSGEGTAQGSANSNTTPTTNSGNSGNNELILAEMRYGREEMLALYERTTDAPEQLKYFDQLYQQRRKPPVALNNTFQEEMQRENTRGAKPATTSRNLNRASPNENRRTRTPFPRNASSGKGLLWNMAQKNTRPPTYHPTFEANTAIPWGGNNGNTPQPPPPRPHVEQHERSGTKVYRRRVNNNTNWRQHSREEDEWRSRNRPNAERDWGERPVQGKQSTWNNNRSGWVGGDTNNEESLPEWAVENAVGRTGTFDSTGAFHGYSNDDTNLPKTTETSPFPLVRSLTHGSLVHNTKTPANGFEDWWASDKAKKLSPNKFETNDVKFKQASNMGPSEDNIPTKISKEENRQDESNSNAEETDKNETSETSPSTPETQNTTNFSDDIKEASLKTKFVESKTFDALMRSDINLENVTDDRGNFQSVLITTNNTLRQKHQNIVASNENMQRQPRMPVLQRIHSLANEGDAANSTSKNLVEEMFNLTVDDSNTSTSSATSTNANTSGNQTDLQTSTQMPTSSIPLPSPRLSMGGIQAGGMQAGNTPAGVMQSGGMQAGGLQVGILQAGVMQTGGMQGIPSGGMQAGTLQAGGIQASNMQTGNMQGGGMQGGGMPGGGMQGGGMPGGGMQAGNMQGGNIQGGNMQGGGMQAGGMQGGGMQAGGMQGGIMQAGGMQGGGMQAGNMQAGGRQGGGMQLHAGVGGRGGYESVGMQHNTMQPGGMHFAGIHPGQLHTSGMQTAQAIQQTLLQQAGLQSAAMQGGMQPGELQSNMLQSGRDGSGMQGALQAMQAARMGSGLQNVGVPNQALNTAMGLPTSGNGQVIPMPGVSRPMMQNPAVMGLGAAEMQPNASMISAYHQQSGLSMMSGSNVHNSLFMGQTNNSMQGTNEMHRARAEMYQTGQQQAAYGSMYMMQTSNGPPPQNNMNVLDQWYYEDPQYNVHGPFSSKDMYNWYKAGFFNSNLMIRRACDVNMRRLGSYGPMAFGAPIDLLPPYPGPGGYDRRSQGPHDLLNQKGLGLEESLWRQSGQSPEMLWMAQSVDATNESRVNNLPMHFWDTEPSTLTSKSLLPEKTDNEIKPEDQIPVQLRASQNDNTLQILSSVSKESSATSGDSKPKINPNYLERLIPNLGEIQKILKEKWLVTIEPTQIKLEDNVEPSALTSKSILPEKIDKDVKCEDQVPVQLMPLVNNQSSVSTTSSDSQSEVFPLINERTTPNLEEIQNLLQIKWLVTVASSSSKSTEENEELEVKGDQVSKEEEPSTDSSNGKPESQNNSKPSVETKVVKTNKPENDKSVKGKTTKSKNKKTKVGKKEEVVEAKVKEDAVKSEIKKSDETSLSKNKKEEKLSRKEVEKEGKDVKEGTKEEVKGSDKGVSKDSKKKENAKGSDGVDCNRKEIAADEKKGKKSTEKTTNDKKQQPETQLAVETVQSAKKTPWSDAVSAQAQSANNYNMTLSNIQRLEREKKMEEIKMQQRMIQIIASQQAETLAREKIMQARLHWAKTGPSSIVAPQITDIQAEARMQAAAESSAAAMAQALDDPEILLPPIPNTPWVTSGKSDPPGPIGFWDAQSKNGKATDKPQETQKVEETNPPTKKKAATPVNTQKEVSPAVLEFDSWCKNVLMVWDKTIDVTTFVSFLKDIESPYDVKDYVKFYLGDSKDANDFARQFLEKRSKLLRVGMVTPSDDLCSPAIAINPRMSLNSGYQEVKGKGKKAKKNKMLKVDSRILGFSVTASEDRINVGDIDTA</sequence>